<dbReference type="AlphaFoldDB" id="A0A1F7W9U1"/>
<reference evidence="2 3" key="1">
    <citation type="journal article" date="2016" name="Nat. Commun.">
        <title>Thousands of microbial genomes shed light on interconnected biogeochemical processes in an aquifer system.</title>
        <authorList>
            <person name="Anantharaman K."/>
            <person name="Brown C.T."/>
            <person name="Hug L.A."/>
            <person name="Sharon I."/>
            <person name="Castelle C.J."/>
            <person name="Probst A.J."/>
            <person name="Thomas B.C."/>
            <person name="Singh A."/>
            <person name="Wilkins M.J."/>
            <person name="Karaoz U."/>
            <person name="Brodie E.L."/>
            <person name="Williams K.H."/>
            <person name="Hubbard S.S."/>
            <person name="Banfield J.F."/>
        </authorList>
    </citation>
    <scope>NUCLEOTIDE SEQUENCE [LARGE SCALE GENOMIC DNA]</scope>
</reference>
<feature type="transmembrane region" description="Helical" evidence="1">
    <location>
        <begin position="61"/>
        <end position="81"/>
    </location>
</feature>
<comment type="caution">
    <text evidence="2">The sequence shown here is derived from an EMBL/GenBank/DDBJ whole genome shotgun (WGS) entry which is preliminary data.</text>
</comment>
<keyword evidence="1" id="KW-0812">Transmembrane</keyword>
<evidence type="ECO:0000313" key="2">
    <source>
        <dbReference type="EMBL" id="OGL99560.1"/>
    </source>
</evidence>
<keyword evidence="1" id="KW-1133">Transmembrane helix</keyword>
<proteinExistence type="predicted"/>
<protein>
    <submittedName>
        <fullName evidence="2">Uncharacterized protein</fullName>
    </submittedName>
</protein>
<sequence>MKKRLAIILIFGTLIAAGFALRFGVLSMADEMHGHGTDIACLSHCLMAASSDANVATVTTAGTFIFVAFVAWFVSVPLSLLESKPGRILVNLDPERRFLIARLD</sequence>
<dbReference type="EMBL" id="MGFE01000002">
    <property type="protein sequence ID" value="OGL99560.1"/>
    <property type="molecule type" value="Genomic_DNA"/>
</dbReference>
<evidence type="ECO:0000313" key="3">
    <source>
        <dbReference type="Proteomes" id="UP000176501"/>
    </source>
</evidence>
<dbReference type="Proteomes" id="UP000176501">
    <property type="component" value="Unassembled WGS sequence"/>
</dbReference>
<organism evidence="2 3">
    <name type="scientific">Candidatus Uhrbacteria bacterium RIFOXYB2_FULL_57_15</name>
    <dbReference type="NCBI Taxonomy" id="1802422"/>
    <lineage>
        <taxon>Bacteria</taxon>
        <taxon>Candidatus Uhriibacteriota</taxon>
    </lineage>
</organism>
<accession>A0A1F7W9U1</accession>
<keyword evidence="1" id="KW-0472">Membrane</keyword>
<evidence type="ECO:0000256" key="1">
    <source>
        <dbReference type="SAM" id="Phobius"/>
    </source>
</evidence>
<name>A0A1F7W9U1_9BACT</name>
<gene>
    <name evidence="2" type="ORF">A2304_05505</name>
</gene>